<feature type="compositionally biased region" description="Basic residues" evidence="1">
    <location>
        <begin position="25"/>
        <end position="36"/>
    </location>
</feature>
<dbReference type="Proteomes" id="UP001498421">
    <property type="component" value="Unassembled WGS sequence"/>
</dbReference>
<protein>
    <submittedName>
        <fullName evidence="2">Uncharacterized protein</fullName>
    </submittedName>
</protein>
<sequence>MGNSQSGPAPGDAATTTAEPAKKPSLYKRMHDKKRGQPLSDEDVLKYTGKSRAELKTWADGRPGVGRNQLAGNLAMGETSGLGGVAAAEGYGGWGPGSNPSDESRGMKFPPVKTEGEGKKA</sequence>
<gene>
    <name evidence="2" type="ORF">QQZ08_010438</name>
</gene>
<dbReference type="EMBL" id="JAZAVK010000135">
    <property type="protein sequence ID" value="KAK7420451.1"/>
    <property type="molecule type" value="Genomic_DNA"/>
</dbReference>
<accession>A0ABR1HIS4</accession>
<feature type="region of interest" description="Disordered" evidence="1">
    <location>
        <begin position="1"/>
        <end position="47"/>
    </location>
</feature>
<feature type="region of interest" description="Disordered" evidence="1">
    <location>
        <begin position="76"/>
        <end position="121"/>
    </location>
</feature>
<feature type="compositionally biased region" description="Low complexity" evidence="1">
    <location>
        <begin position="8"/>
        <end position="18"/>
    </location>
</feature>
<keyword evidence="3" id="KW-1185">Reference proteome</keyword>
<evidence type="ECO:0000313" key="3">
    <source>
        <dbReference type="Proteomes" id="UP001498421"/>
    </source>
</evidence>
<name>A0ABR1HIS4_9HYPO</name>
<comment type="caution">
    <text evidence="2">The sequence shown here is derived from an EMBL/GenBank/DDBJ whole genome shotgun (WGS) entry which is preliminary data.</text>
</comment>
<evidence type="ECO:0000313" key="2">
    <source>
        <dbReference type="EMBL" id="KAK7420451.1"/>
    </source>
</evidence>
<feature type="compositionally biased region" description="Gly residues" evidence="1">
    <location>
        <begin position="80"/>
        <end position="96"/>
    </location>
</feature>
<organism evidence="2 3">
    <name type="scientific">Neonectria magnoliae</name>
    <dbReference type="NCBI Taxonomy" id="2732573"/>
    <lineage>
        <taxon>Eukaryota</taxon>
        <taxon>Fungi</taxon>
        <taxon>Dikarya</taxon>
        <taxon>Ascomycota</taxon>
        <taxon>Pezizomycotina</taxon>
        <taxon>Sordariomycetes</taxon>
        <taxon>Hypocreomycetidae</taxon>
        <taxon>Hypocreales</taxon>
        <taxon>Nectriaceae</taxon>
        <taxon>Neonectria</taxon>
    </lineage>
</organism>
<evidence type="ECO:0000256" key="1">
    <source>
        <dbReference type="SAM" id="MobiDB-lite"/>
    </source>
</evidence>
<reference evidence="2 3" key="1">
    <citation type="journal article" date="2025" name="Microbiol. Resour. Announc.">
        <title>Draft genome sequences for Neonectria magnoliae and Neonectria punicea, canker pathogens of Liriodendron tulipifera and Acer saccharum in West Virginia.</title>
        <authorList>
            <person name="Petronek H.M."/>
            <person name="Kasson M.T."/>
            <person name="Metheny A.M."/>
            <person name="Stauder C.M."/>
            <person name="Lovett B."/>
            <person name="Lynch S.C."/>
            <person name="Garnas J.R."/>
            <person name="Kasson L.R."/>
            <person name="Stajich J.E."/>
        </authorList>
    </citation>
    <scope>NUCLEOTIDE SEQUENCE [LARGE SCALE GENOMIC DNA]</scope>
    <source>
        <strain evidence="2 3">NRRL 64651</strain>
    </source>
</reference>
<proteinExistence type="predicted"/>